<dbReference type="EMBL" id="BMYQ01000003">
    <property type="protein sequence ID" value="GGW27021.1"/>
    <property type="molecule type" value="Genomic_DNA"/>
</dbReference>
<dbReference type="AlphaFoldDB" id="A0A918IQE0"/>
<keyword evidence="4" id="KW-1185">Reference proteome</keyword>
<dbReference type="Pfam" id="PF02129">
    <property type="entry name" value="Peptidase_S15"/>
    <property type="match status" value="1"/>
</dbReference>
<reference evidence="3" key="1">
    <citation type="journal article" date="2014" name="Int. J. Syst. Evol. Microbiol.">
        <title>Complete genome sequence of Corynebacterium casei LMG S-19264T (=DSM 44701T), isolated from a smear-ripened cheese.</title>
        <authorList>
            <consortium name="US DOE Joint Genome Institute (JGI-PGF)"/>
            <person name="Walter F."/>
            <person name="Albersmeier A."/>
            <person name="Kalinowski J."/>
            <person name="Ruckert C."/>
        </authorList>
    </citation>
    <scope>NUCLEOTIDE SEQUENCE</scope>
    <source>
        <strain evidence="3">KCTC 23714</strain>
    </source>
</reference>
<dbReference type="PANTHER" id="PTHR43056">
    <property type="entry name" value="PEPTIDASE S9 PROLYL OLIGOPEPTIDASE"/>
    <property type="match status" value="1"/>
</dbReference>
<dbReference type="RefSeq" id="WP_229804055.1">
    <property type="nucleotide sequence ID" value="NZ_BMYQ01000003.1"/>
</dbReference>
<organism evidence="3 4">
    <name type="scientific">Gemmobacter lanyuensis</name>
    <dbReference type="NCBI Taxonomy" id="1054497"/>
    <lineage>
        <taxon>Bacteria</taxon>
        <taxon>Pseudomonadati</taxon>
        <taxon>Pseudomonadota</taxon>
        <taxon>Alphaproteobacteria</taxon>
        <taxon>Rhodobacterales</taxon>
        <taxon>Paracoccaceae</taxon>
        <taxon>Gemmobacter</taxon>
    </lineage>
</organism>
<dbReference type="InterPro" id="IPR000383">
    <property type="entry name" value="Xaa-Pro-like_dom"/>
</dbReference>
<gene>
    <name evidence="3" type="ORF">GCM10011452_14310</name>
</gene>
<keyword evidence="1" id="KW-0378">Hydrolase</keyword>
<dbReference type="Gene3D" id="1.10.3020.10">
    <property type="entry name" value="alpha-amino acid ester hydrolase ( Helical cap domain)"/>
    <property type="match status" value="1"/>
</dbReference>
<dbReference type="InterPro" id="IPR005674">
    <property type="entry name" value="CocE/Ser_esterase"/>
</dbReference>
<protein>
    <submittedName>
        <fullName evidence="3">Peptidase S15</fullName>
    </submittedName>
</protein>
<feature type="domain" description="Xaa-Pro dipeptidyl-peptidase C-terminal" evidence="2">
    <location>
        <begin position="291"/>
        <end position="542"/>
    </location>
</feature>
<accession>A0A918IQE0</accession>
<dbReference type="SMART" id="SM00939">
    <property type="entry name" value="PepX_C"/>
    <property type="match status" value="1"/>
</dbReference>
<dbReference type="Gene3D" id="2.60.120.260">
    <property type="entry name" value="Galactose-binding domain-like"/>
    <property type="match status" value="1"/>
</dbReference>
<comment type="caution">
    <text evidence="3">The sequence shown here is derived from an EMBL/GenBank/DDBJ whole genome shotgun (WGS) entry which is preliminary data.</text>
</comment>
<dbReference type="NCBIfam" id="TIGR00976">
    <property type="entry name" value="CocE_NonD"/>
    <property type="match status" value="1"/>
</dbReference>
<evidence type="ECO:0000256" key="1">
    <source>
        <dbReference type="ARBA" id="ARBA00022801"/>
    </source>
</evidence>
<dbReference type="InterPro" id="IPR050585">
    <property type="entry name" value="Xaa-Pro_dipeptidyl-ppase/CocE"/>
</dbReference>
<dbReference type="InterPro" id="IPR008979">
    <property type="entry name" value="Galactose-bd-like_sf"/>
</dbReference>
<dbReference type="GO" id="GO:0008239">
    <property type="term" value="F:dipeptidyl-peptidase activity"/>
    <property type="evidence" value="ECO:0007669"/>
    <property type="project" value="InterPro"/>
</dbReference>
<dbReference type="InterPro" id="IPR029058">
    <property type="entry name" value="AB_hydrolase_fold"/>
</dbReference>
<dbReference type="SUPFAM" id="SSF53474">
    <property type="entry name" value="alpha/beta-Hydrolases"/>
    <property type="match status" value="1"/>
</dbReference>
<dbReference type="Pfam" id="PF08530">
    <property type="entry name" value="PepX_C"/>
    <property type="match status" value="1"/>
</dbReference>
<dbReference type="Proteomes" id="UP000628984">
    <property type="component" value="Unassembled WGS sequence"/>
</dbReference>
<dbReference type="SUPFAM" id="SSF49785">
    <property type="entry name" value="Galactose-binding domain-like"/>
    <property type="match status" value="1"/>
</dbReference>
<proteinExistence type="predicted"/>
<evidence type="ECO:0000259" key="2">
    <source>
        <dbReference type="SMART" id="SM00939"/>
    </source>
</evidence>
<name>A0A918IQE0_9RHOB</name>
<dbReference type="PANTHER" id="PTHR43056:SF10">
    <property type="entry name" value="COCE_NOND FAMILY, PUTATIVE (AFU_ORTHOLOGUE AFUA_7G00600)-RELATED"/>
    <property type="match status" value="1"/>
</dbReference>
<reference evidence="3" key="2">
    <citation type="submission" date="2020-09" db="EMBL/GenBank/DDBJ databases">
        <authorList>
            <person name="Sun Q."/>
            <person name="Kim S."/>
        </authorList>
    </citation>
    <scope>NUCLEOTIDE SEQUENCE</scope>
    <source>
        <strain evidence="3">KCTC 23714</strain>
    </source>
</reference>
<dbReference type="Gene3D" id="3.40.50.1820">
    <property type="entry name" value="alpha/beta hydrolase"/>
    <property type="match status" value="1"/>
</dbReference>
<sequence length="665" mass="74122">MIPTRTTFPHPITEFEDMGIVMPDGTRLSARVWMPQDAPTRPVPAVLEYIPYRKRDGTLPRDELMHPYVAGHGYACVRVDIRGNGDSEGLMTDEYSQQEMDDAVAVIDWLSQQPWCSGAVGMMGKSWGGFNCLQAAFNQPPALKAVISVCSTSDRFADDIHFKGGCLLGENLGWGAVMLSFSSRPADPVLRPDWRQDWLNRLENQPFLAPQWASHQSRDAYWKHGSICEDWSRMTIPVLNIGGWADNYMNTLGNVMTHHPGVAQGIMGPWVHQYPHSAVPGPQIGFLQEAIRWWDCWLKGIDNGVAQGPRYRAYMLHSEPPSPAPSFRKGHWVAEESWPSRRVTTETLTLAPGRLGGVAEAMAIPVCTPQHHGLHAGEYFPMGLSAELPGDQRPDDALAVCFDGEPGAGMDLLGQAVLRLRLTSDQPFAHLIARLCDVAPDGSSVRICHGMLNLRHRDSMENPSPVPVGSPFEVTLTLDQMGYRLAPGHKLRLALATTYWPFTWPSARPATLTVLEGSLDLPRHHGSTGDEWTPPPAETAPAWRHRVVRPGHSTRRIAQDLITGHWELIVEEDTGDNENLTHGLISGETVREIWRIHPADPLSARVDVTYEQRLSRGDWKVRTLAVSHLESTAAELRHSARLEAWEGETRAFTREFFGNTKRDQV</sequence>
<evidence type="ECO:0000313" key="4">
    <source>
        <dbReference type="Proteomes" id="UP000628984"/>
    </source>
</evidence>
<dbReference type="InterPro" id="IPR013736">
    <property type="entry name" value="Xaa-Pro_dipept_C"/>
</dbReference>
<evidence type="ECO:0000313" key="3">
    <source>
        <dbReference type="EMBL" id="GGW27021.1"/>
    </source>
</evidence>